<proteinExistence type="predicted"/>
<dbReference type="Proteomes" id="UP001200145">
    <property type="component" value="Unassembled WGS sequence"/>
</dbReference>
<sequence length="284" mass="32866">MIKEWIQEYNPQNKEQAESALREIMQEVALAGLQRTGFFEKAAFYGGTALRIFHGLNRFSEDLDFSLLEIDPDFSLESYFEGIISEFEAIGMNVSIREKKKTKQTKVDSAFLKSETVWRELVLDGIIPQSGVKVSPGLKIKIEVDCEPPLGFDTEEKLLLKPFSFYVKCFTLPNLFAGKMHALLFRKWGTRVKGRDWYDLEWYVRKGIALDLNHFLLRAKDTGDWTGDAITRNQLIQLVTTKINSVSFERIREDIVRFIPDGSVLEIWSPQYFKDLAERIKYAI</sequence>
<name>A0ABS9BDD0_9BACT</name>
<dbReference type="Gene3D" id="3.10.450.620">
    <property type="entry name" value="JHP933, nucleotidyltransferase-like core domain"/>
    <property type="match status" value="1"/>
</dbReference>
<comment type="caution">
    <text evidence="1">The sequence shown here is derived from an EMBL/GenBank/DDBJ whole genome shotgun (WGS) entry which is preliminary data.</text>
</comment>
<organism evidence="1 2">
    <name type="scientific">Flavihumibacter fluminis</name>
    <dbReference type="NCBI Taxonomy" id="2909236"/>
    <lineage>
        <taxon>Bacteria</taxon>
        <taxon>Pseudomonadati</taxon>
        <taxon>Bacteroidota</taxon>
        <taxon>Chitinophagia</taxon>
        <taxon>Chitinophagales</taxon>
        <taxon>Chitinophagaceae</taxon>
        <taxon>Flavihumibacter</taxon>
    </lineage>
</organism>
<dbReference type="GO" id="GO:0016740">
    <property type="term" value="F:transferase activity"/>
    <property type="evidence" value="ECO:0007669"/>
    <property type="project" value="UniProtKB-KW"/>
</dbReference>
<dbReference type="RefSeq" id="WP_234863828.1">
    <property type="nucleotide sequence ID" value="NZ_JAKEVY010000001.1"/>
</dbReference>
<evidence type="ECO:0000313" key="2">
    <source>
        <dbReference type="Proteomes" id="UP001200145"/>
    </source>
</evidence>
<keyword evidence="1" id="KW-0808">Transferase</keyword>
<evidence type="ECO:0000313" key="1">
    <source>
        <dbReference type="EMBL" id="MCF1713295.1"/>
    </source>
</evidence>
<keyword evidence="2" id="KW-1185">Reference proteome</keyword>
<accession>A0ABS9BDD0</accession>
<dbReference type="Pfam" id="PF08843">
    <property type="entry name" value="AbiEii"/>
    <property type="match status" value="1"/>
</dbReference>
<gene>
    <name evidence="1" type="ORF">L0U88_01475</name>
</gene>
<protein>
    <submittedName>
        <fullName evidence="1">Nucleotidyl transferase AbiEii/AbiGii toxin family protein</fullName>
    </submittedName>
</protein>
<reference evidence="1 2" key="1">
    <citation type="submission" date="2022-01" db="EMBL/GenBank/DDBJ databases">
        <title>Flavihumibacter sp. nov., isolated from sediment of a river.</title>
        <authorList>
            <person name="Liu H."/>
        </authorList>
    </citation>
    <scope>NUCLEOTIDE SEQUENCE [LARGE SCALE GENOMIC DNA]</scope>
    <source>
        <strain evidence="1 2">RY-1</strain>
    </source>
</reference>
<dbReference type="InterPro" id="IPR014942">
    <property type="entry name" value="AbiEii"/>
</dbReference>
<dbReference type="EMBL" id="JAKEVY010000001">
    <property type="protein sequence ID" value="MCF1713295.1"/>
    <property type="molecule type" value="Genomic_DNA"/>
</dbReference>